<feature type="modified residue" description="4-aspartylphosphate" evidence="5">
    <location>
        <position position="61"/>
    </location>
</feature>
<dbReference type="EMBL" id="CP133659">
    <property type="protein sequence ID" value="WMW64896.1"/>
    <property type="molecule type" value="Genomic_DNA"/>
</dbReference>
<evidence type="ECO:0000256" key="6">
    <source>
        <dbReference type="SAM" id="MobiDB-lite"/>
    </source>
</evidence>
<dbReference type="InterPro" id="IPR011006">
    <property type="entry name" value="CheY-like_superfamily"/>
</dbReference>
<evidence type="ECO:0000256" key="4">
    <source>
        <dbReference type="ARBA" id="ARBA00022777"/>
    </source>
</evidence>
<evidence type="ECO:0000313" key="10">
    <source>
        <dbReference type="Proteomes" id="UP001180616"/>
    </source>
</evidence>
<accession>A0ABY9QZF4</accession>
<name>A0ABY9QZF4_9BACT</name>
<dbReference type="PROSITE" id="PS50109">
    <property type="entry name" value="HIS_KIN"/>
    <property type="match status" value="1"/>
</dbReference>
<dbReference type="Gene3D" id="1.10.287.130">
    <property type="match status" value="1"/>
</dbReference>
<evidence type="ECO:0000256" key="5">
    <source>
        <dbReference type="PROSITE-ProRule" id="PRU00169"/>
    </source>
</evidence>
<keyword evidence="10" id="KW-1185">Reference proteome</keyword>
<protein>
    <recommendedName>
        <fullName evidence="2">histidine kinase</fullName>
        <ecNumber evidence="2">2.7.13.3</ecNumber>
    </recommendedName>
</protein>
<dbReference type="InterPro" id="IPR036890">
    <property type="entry name" value="HATPase_C_sf"/>
</dbReference>
<organism evidence="9 10">
    <name type="scientific">Nitratidesulfovibrio liaohensis</name>
    <dbReference type="NCBI Taxonomy" id="2604158"/>
    <lineage>
        <taxon>Bacteria</taxon>
        <taxon>Pseudomonadati</taxon>
        <taxon>Thermodesulfobacteriota</taxon>
        <taxon>Desulfovibrionia</taxon>
        <taxon>Desulfovibrionales</taxon>
        <taxon>Desulfovibrionaceae</taxon>
        <taxon>Nitratidesulfovibrio</taxon>
    </lineage>
</organism>
<dbReference type="SMART" id="SM00448">
    <property type="entry name" value="REC"/>
    <property type="match status" value="1"/>
</dbReference>
<dbReference type="SMART" id="SM00387">
    <property type="entry name" value="HATPase_c"/>
    <property type="match status" value="1"/>
</dbReference>
<dbReference type="Pfam" id="PF02518">
    <property type="entry name" value="HATPase_c"/>
    <property type="match status" value="1"/>
</dbReference>
<dbReference type="PRINTS" id="PR00344">
    <property type="entry name" value="BCTRLSENSOR"/>
</dbReference>
<dbReference type="InterPro" id="IPR004358">
    <property type="entry name" value="Sig_transdc_His_kin-like_C"/>
</dbReference>
<dbReference type="Gene3D" id="3.30.565.10">
    <property type="entry name" value="Histidine kinase-like ATPase, C-terminal domain"/>
    <property type="match status" value="1"/>
</dbReference>
<dbReference type="InterPro" id="IPR005467">
    <property type="entry name" value="His_kinase_dom"/>
</dbReference>
<feature type="domain" description="Histidine kinase" evidence="7">
    <location>
        <begin position="168"/>
        <end position="448"/>
    </location>
</feature>
<dbReference type="PANTHER" id="PTHR43047:SF72">
    <property type="entry name" value="OSMOSENSING HISTIDINE PROTEIN KINASE SLN1"/>
    <property type="match status" value="1"/>
</dbReference>
<dbReference type="InterPro" id="IPR001789">
    <property type="entry name" value="Sig_transdc_resp-reg_receiver"/>
</dbReference>
<dbReference type="SUPFAM" id="SSF52172">
    <property type="entry name" value="CheY-like"/>
    <property type="match status" value="1"/>
</dbReference>
<gene>
    <name evidence="9" type="ORF">KPS_002968</name>
</gene>
<feature type="domain" description="Response regulatory" evidence="8">
    <location>
        <begin position="12"/>
        <end position="126"/>
    </location>
</feature>
<evidence type="ECO:0000256" key="2">
    <source>
        <dbReference type="ARBA" id="ARBA00012438"/>
    </source>
</evidence>
<sequence>MSAPPPQLPPLPLLLVDDEEGIRTVLALLLADMGCAVRTAASGAEALAMVRANPPAVVLTDVRMPGMDGIDLLRAVKVEFPGVEVLVLTGHGDMELAVSSLRFGAGDFLTKPVAPEALEVALDRARQRMALREALRRHTEELEQLVAQRTRELLHAERLAAVGETAAGLAHAIKNVAGGLEGAMFVLEKGLELDRRDYLEQGWRMVRDDVARVRDLAMRLLDMGRAAELAPRPCDPDAPLRDVARLLAPRAAAAGVTLALDAGAGPEPAMLDPDAVHRCLMDLAVNAIEAFEEDGGAGGTATNSASASIRDSDGMNTGGGAGGAVADASRRVVLRSRRVALPEPAGADAAAAGEAGDASATGIEYVVEDNGPGLPEQVKQIGQIGQIGQEQTGNSGGDGFAAFVSAKPGGSGVGLMATRKLAREMGGELELGPASQGSGVRAVLRVRAG</sequence>
<proteinExistence type="predicted"/>
<evidence type="ECO:0000259" key="7">
    <source>
        <dbReference type="PROSITE" id="PS50109"/>
    </source>
</evidence>
<dbReference type="EC" id="2.7.13.3" evidence="2"/>
<dbReference type="Gene3D" id="3.40.50.2300">
    <property type="match status" value="1"/>
</dbReference>
<reference evidence="9" key="1">
    <citation type="submission" date="2023-09" db="EMBL/GenBank/DDBJ databases">
        <authorList>
            <consortium name="CW5 consortium"/>
            <person name="Lu C.-W."/>
        </authorList>
    </citation>
    <scope>NUCLEOTIDE SEQUENCE</scope>
    <source>
        <strain evidence="9">KPS</strain>
    </source>
</reference>
<comment type="catalytic activity">
    <reaction evidence="1">
        <text>ATP + protein L-histidine = ADP + protein N-phospho-L-histidine.</text>
        <dbReference type="EC" id="2.7.13.3"/>
    </reaction>
</comment>
<dbReference type="Proteomes" id="UP001180616">
    <property type="component" value="Chromosome"/>
</dbReference>
<dbReference type="RefSeq" id="WP_309540952.1">
    <property type="nucleotide sequence ID" value="NZ_CP133659.1"/>
</dbReference>
<keyword evidence="5" id="KW-0597">Phosphoprotein</keyword>
<evidence type="ECO:0000256" key="1">
    <source>
        <dbReference type="ARBA" id="ARBA00000085"/>
    </source>
</evidence>
<feature type="region of interest" description="Disordered" evidence="6">
    <location>
        <begin position="294"/>
        <end position="324"/>
    </location>
</feature>
<evidence type="ECO:0000256" key="3">
    <source>
        <dbReference type="ARBA" id="ARBA00022679"/>
    </source>
</evidence>
<dbReference type="InterPro" id="IPR003594">
    <property type="entry name" value="HATPase_dom"/>
</dbReference>
<dbReference type="SUPFAM" id="SSF55874">
    <property type="entry name" value="ATPase domain of HSP90 chaperone/DNA topoisomerase II/histidine kinase"/>
    <property type="match status" value="1"/>
</dbReference>
<dbReference type="PANTHER" id="PTHR43047">
    <property type="entry name" value="TWO-COMPONENT HISTIDINE PROTEIN KINASE"/>
    <property type="match status" value="1"/>
</dbReference>
<keyword evidence="4" id="KW-0418">Kinase</keyword>
<dbReference type="PROSITE" id="PS50110">
    <property type="entry name" value="RESPONSE_REGULATORY"/>
    <property type="match status" value="1"/>
</dbReference>
<keyword evidence="3" id="KW-0808">Transferase</keyword>
<dbReference type="Pfam" id="PF00072">
    <property type="entry name" value="Response_reg"/>
    <property type="match status" value="1"/>
</dbReference>
<evidence type="ECO:0000259" key="8">
    <source>
        <dbReference type="PROSITE" id="PS50110"/>
    </source>
</evidence>
<dbReference type="CDD" id="cd17536">
    <property type="entry name" value="REC_YesN-like"/>
    <property type="match status" value="1"/>
</dbReference>
<evidence type="ECO:0000313" key="9">
    <source>
        <dbReference type="EMBL" id="WMW64896.1"/>
    </source>
</evidence>